<dbReference type="EMBL" id="MU790519">
    <property type="protein sequence ID" value="KAJ4000615.1"/>
    <property type="molecule type" value="Genomic_DNA"/>
</dbReference>
<gene>
    <name evidence="1" type="ORF">F5050DRAFT_404475</name>
</gene>
<reference evidence="1" key="1">
    <citation type="submission" date="2022-08" db="EMBL/GenBank/DDBJ databases">
        <authorList>
            <consortium name="DOE Joint Genome Institute"/>
            <person name="Min B."/>
            <person name="Riley R."/>
            <person name="Sierra-Patev S."/>
            <person name="Naranjo-Ortiz M."/>
            <person name="Looney B."/>
            <person name="Konkel Z."/>
            <person name="Slot J.C."/>
            <person name="Sakamoto Y."/>
            <person name="Steenwyk J.L."/>
            <person name="Rokas A."/>
            <person name="Carro J."/>
            <person name="Camarero S."/>
            <person name="Ferreira P."/>
            <person name="Molpeceres G."/>
            <person name="Ruiz-Duenas F.J."/>
            <person name="Serrano A."/>
            <person name="Henrissat B."/>
            <person name="Drula E."/>
            <person name="Hughes K.W."/>
            <person name="Mata J.L."/>
            <person name="Ishikawa N.K."/>
            <person name="Vargas-Isla R."/>
            <person name="Ushijima S."/>
            <person name="Smith C.A."/>
            <person name="Ahrendt S."/>
            <person name="Andreopoulos W."/>
            <person name="He G."/>
            <person name="Labutti K."/>
            <person name="Lipzen A."/>
            <person name="Ng V."/>
            <person name="Sandor L."/>
            <person name="Barry K."/>
            <person name="Martinez A.T."/>
            <person name="Xiao Y."/>
            <person name="Gibbons J.G."/>
            <person name="Terashima K."/>
            <person name="Hibbett D.S."/>
            <person name="Grigoriev I.V."/>
        </authorList>
    </citation>
    <scope>NUCLEOTIDE SEQUENCE</scope>
    <source>
        <strain evidence="1">TFB10827</strain>
    </source>
</reference>
<accession>A0ABQ8QQE3</accession>
<evidence type="ECO:0000313" key="2">
    <source>
        <dbReference type="Proteomes" id="UP001163828"/>
    </source>
</evidence>
<protein>
    <submittedName>
        <fullName evidence="1">Uncharacterized protein</fullName>
    </submittedName>
</protein>
<evidence type="ECO:0000313" key="1">
    <source>
        <dbReference type="EMBL" id="KAJ4000615.1"/>
    </source>
</evidence>
<keyword evidence="2" id="KW-1185">Reference proteome</keyword>
<comment type="caution">
    <text evidence="1">The sequence shown here is derived from an EMBL/GenBank/DDBJ whole genome shotgun (WGS) entry which is preliminary data.</text>
</comment>
<name>A0ABQ8QQE3_9AGAR</name>
<proteinExistence type="predicted"/>
<sequence>MKLEKFFRNSGINVEVVFQGKRHLPQARVLILVPLLFRPGAVGGRLNQRRTDHSVSLSFHATLQHFQLLFWLSAVMPRGKEKTVDFDLQEDALPFMGSQDSNGSNGSEDNDAFQIAFAQQYRAALEKKKKEQQRKFFVSGKKSVSKEMESTAGIITDAARSAEELFQAFTINYAAEDDRIRSLWSAILEEERKLQKLSKQFQSAIVKVGQECETEQIQGMAKAKEAVLETQKVIEYVYSKKEL</sequence>
<organism evidence="1 2">
    <name type="scientific">Lentinula boryana</name>
    <dbReference type="NCBI Taxonomy" id="40481"/>
    <lineage>
        <taxon>Eukaryota</taxon>
        <taxon>Fungi</taxon>
        <taxon>Dikarya</taxon>
        <taxon>Basidiomycota</taxon>
        <taxon>Agaricomycotina</taxon>
        <taxon>Agaricomycetes</taxon>
        <taxon>Agaricomycetidae</taxon>
        <taxon>Agaricales</taxon>
        <taxon>Marasmiineae</taxon>
        <taxon>Omphalotaceae</taxon>
        <taxon>Lentinula</taxon>
    </lineage>
</organism>
<dbReference type="Proteomes" id="UP001163828">
    <property type="component" value="Unassembled WGS sequence"/>
</dbReference>